<comment type="subunit">
    <text evidence="3 15">Monomer.</text>
</comment>
<dbReference type="PROSITE" id="PS51066">
    <property type="entry name" value="ZF_FPG_2"/>
    <property type="match status" value="1"/>
</dbReference>
<dbReference type="CDD" id="cd08966">
    <property type="entry name" value="EcFpg-like_N"/>
    <property type="match status" value="1"/>
</dbReference>
<feature type="active site" description="Proton donor" evidence="15">
    <location>
        <position position="3"/>
    </location>
</feature>
<dbReference type="SMART" id="SM01232">
    <property type="entry name" value="H2TH"/>
    <property type="match status" value="1"/>
</dbReference>
<evidence type="ECO:0000256" key="5">
    <source>
        <dbReference type="ARBA" id="ARBA00022763"/>
    </source>
</evidence>
<evidence type="ECO:0000256" key="12">
    <source>
        <dbReference type="ARBA" id="ARBA00023268"/>
    </source>
</evidence>
<dbReference type="SMART" id="SM00898">
    <property type="entry name" value="Fapy_DNA_glyco"/>
    <property type="match status" value="1"/>
</dbReference>
<evidence type="ECO:0000256" key="7">
    <source>
        <dbReference type="ARBA" id="ARBA00022801"/>
    </source>
</evidence>
<keyword evidence="7 15" id="KW-0378">Hydrolase</keyword>
<evidence type="ECO:0000256" key="9">
    <source>
        <dbReference type="ARBA" id="ARBA00023125"/>
    </source>
</evidence>
<evidence type="ECO:0000313" key="18">
    <source>
        <dbReference type="EMBL" id="QNB44868.1"/>
    </source>
</evidence>
<keyword evidence="5 15" id="KW-0227">DNA damage</keyword>
<name>A0A7G6DYG4_THEFR</name>
<dbReference type="Gene3D" id="3.20.190.10">
    <property type="entry name" value="MutM-like, N-terminal"/>
    <property type="match status" value="1"/>
</dbReference>
<proteinExistence type="inferred from homology"/>
<dbReference type="InterPro" id="IPR010663">
    <property type="entry name" value="Znf_FPG/IleRS"/>
</dbReference>
<keyword evidence="9 15" id="KW-0238">DNA-binding</keyword>
<keyword evidence="11 15" id="KW-0456">Lyase</keyword>
<keyword evidence="19" id="KW-1185">Reference proteome</keyword>
<sequence>MPELPEVETVKRSLEPHLIREKITGMDIYYGGIIKEPELPLFRSLIQDKEIKSLGRRGKYLLLNLSEDLTLVVHLRMTGRLTVTDPAQPVDKHTHLIFRLSGGKELRFTDVRKFGLVYLVPTGCWNSIGGLFTLGPEPLEEEFTLAYLQEKVQHKKTKLKNFLLDQRQIAGIGNIYADEILFEAGLHPERSVETLTAEEVERLYYAIRSRLQAGVEHRGTSFRDYVDGTGAKGGFQNELKAYGREGEPCERCGTQLVRSVVAGRGTVFCPCCQV</sequence>
<evidence type="ECO:0000256" key="3">
    <source>
        <dbReference type="ARBA" id="ARBA00011245"/>
    </source>
</evidence>
<dbReference type="EC" id="3.2.2.23" evidence="15"/>
<dbReference type="SUPFAM" id="SSF57716">
    <property type="entry name" value="Glucocorticoid receptor-like (DNA-binding domain)"/>
    <property type="match status" value="1"/>
</dbReference>
<dbReference type="KEGG" id="tfr:BR63_00100"/>
<dbReference type="EC" id="4.2.99.18" evidence="15"/>
<dbReference type="RefSeq" id="WP_034424460.1">
    <property type="nucleotide sequence ID" value="NZ_CP045798.1"/>
</dbReference>
<reference evidence="18 19" key="1">
    <citation type="journal article" date="2019" name="Front. Microbiol.">
        <title>Thermoanaerosceptrum fracticalcis gen. nov. sp. nov., a Novel Fumarate-Fermenting Microorganism From a Deep Fractured Carbonate Aquifer of the US Great Basin.</title>
        <authorList>
            <person name="Hamilton-Brehm S.D."/>
            <person name="Stewart L.E."/>
            <person name="Zavarin M."/>
            <person name="Caldwell M."/>
            <person name="Lawson P.A."/>
            <person name="Onstott T.C."/>
            <person name="Grzymski J."/>
            <person name="Neveux I."/>
            <person name="Lollar B.S."/>
            <person name="Russell C.E."/>
            <person name="Moser D.P."/>
        </authorList>
    </citation>
    <scope>NUCLEOTIDE SEQUENCE [LARGE SCALE GENOMIC DNA]</scope>
    <source>
        <strain evidence="18 19">DRI-13</strain>
    </source>
</reference>
<evidence type="ECO:0000256" key="6">
    <source>
        <dbReference type="ARBA" id="ARBA00022771"/>
    </source>
</evidence>
<keyword evidence="12 15" id="KW-0511">Multifunctional enzyme</keyword>
<comment type="function">
    <text evidence="15">Involved in base excision repair of DNA damaged by oxidation or by mutagenic agents. Acts as DNA glycosylase that recognizes and removes damaged bases. Has a preference for oxidized purines, such as 7,8-dihydro-8-oxoguanine (8-oxoG). Has AP (apurinic/apyrimidinic) lyase activity and introduces nicks in the DNA strand. Cleaves the DNA backbone by beta-delta elimination to generate a single-strand break at the site of the removed base with both 3'- and 5'-phosphates.</text>
</comment>
<dbReference type="InterPro" id="IPR012319">
    <property type="entry name" value="FPG_cat"/>
</dbReference>
<dbReference type="GO" id="GO:0034039">
    <property type="term" value="F:8-oxo-7,8-dihydroguanine DNA N-glycosylase activity"/>
    <property type="evidence" value="ECO:0007669"/>
    <property type="project" value="TreeGrafter"/>
</dbReference>
<feature type="binding site" evidence="15">
    <location>
        <position position="93"/>
    </location>
    <ligand>
        <name>DNA</name>
        <dbReference type="ChEBI" id="CHEBI:16991"/>
    </ligand>
</feature>
<feature type="active site" description="Proton donor; for beta-elimination activity" evidence="15">
    <location>
        <position position="59"/>
    </location>
</feature>
<dbReference type="PROSITE" id="PS51068">
    <property type="entry name" value="FPG_CAT"/>
    <property type="match status" value="1"/>
</dbReference>
<keyword evidence="10 15" id="KW-0234">DNA repair</keyword>
<comment type="catalytic activity">
    <reaction evidence="14 15">
        <text>2'-deoxyribonucleotide-(2'-deoxyribose 5'-phosphate)-2'-deoxyribonucleotide-DNA = a 3'-end 2'-deoxyribonucleotide-(2,3-dehydro-2,3-deoxyribose 5'-phosphate)-DNA + a 5'-end 5'-phospho-2'-deoxyribonucleoside-DNA + H(+)</text>
        <dbReference type="Rhea" id="RHEA:66592"/>
        <dbReference type="Rhea" id="RHEA-COMP:13180"/>
        <dbReference type="Rhea" id="RHEA-COMP:16897"/>
        <dbReference type="Rhea" id="RHEA-COMP:17067"/>
        <dbReference type="ChEBI" id="CHEBI:15378"/>
        <dbReference type="ChEBI" id="CHEBI:136412"/>
        <dbReference type="ChEBI" id="CHEBI:157695"/>
        <dbReference type="ChEBI" id="CHEBI:167181"/>
        <dbReference type="EC" id="4.2.99.18"/>
    </reaction>
</comment>
<dbReference type="PANTHER" id="PTHR22993:SF9">
    <property type="entry name" value="FORMAMIDOPYRIMIDINE-DNA GLYCOSYLASE"/>
    <property type="match status" value="1"/>
</dbReference>
<evidence type="ECO:0000256" key="10">
    <source>
        <dbReference type="ARBA" id="ARBA00023204"/>
    </source>
</evidence>
<dbReference type="Gene3D" id="1.10.8.50">
    <property type="match status" value="1"/>
</dbReference>
<dbReference type="Proteomes" id="UP000515847">
    <property type="component" value="Chromosome"/>
</dbReference>
<dbReference type="NCBIfam" id="NF002211">
    <property type="entry name" value="PRK01103.1"/>
    <property type="match status" value="1"/>
</dbReference>
<comment type="similarity">
    <text evidence="2 15">Belongs to the FPG family.</text>
</comment>
<gene>
    <name evidence="15 18" type="primary">mutM</name>
    <name evidence="15" type="synonym">fpg</name>
    <name evidence="18" type="ORF">BR63_00100</name>
</gene>
<feature type="binding site" evidence="15">
    <location>
        <position position="112"/>
    </location>
    <ligand>
        <name>DNA</name>
        <dbReference type="ChEBI" id="CHEBI:16991"/>
    </ligand>
</feature>
<dbReference type="GO" id="GO:0008270">
    <property type="term" value="F:zinc ion binding"/>
    <property type="evidence" value="ECO:0007669"/>
    <property type="project" value="UniProtKB-UniRule"/>
</dbReference>
<evidence type="ECO:0000256" key="8">
    <source>
        <dbReference type="ARBA" id="ARBA00022833"/>
    </source>
</evidence>
<evidence type="ECO:0000313" key="19">
    <source>
        <dbReference type="Proteomes" id="UP000515847"/>
    </source>
</evidence>
<dbReference type="InterPro" id="IPR000214">
    <property type="entry name" value="Znf_DNA_glyclase/AP_lyase"/>
</dbReference>
<comment type="catalytic activity">
    <reaction evidence="1 15">
        <text>Hydrolysis of DNA containing ring-opened 7-methylguanine residues, releasing 2,6-diamino-4-hydroxy-5-(N-methyl)formamidopyrimidine.</text>
        <dbReference type="EC" id="3.2.2.23"/>
    </reaction>
</comment>
<dbReference type="InterPro" id="IPR015886">
    <property type="entry name" value="H2TH_FPG"/>
</dbReference>
<evidence type="ECO:0000256" key="2">
    <source>
        <dbReference type="ARBA" id="ARBA00009409"/>
    </source>
</evidence>
<keyword evidence="8 15" id="KW-0862">Zinc</keyword>
<dbReference type="GO" id="GO:0003690">
    <property type="term" value="F:double-stranded DNA binding"/>
    <property type="evidence" value="ECO:0007669"/>
    <property type="project" value="UniProtKB-ARBA"/>
</dbReference>
<feature type="domain" description="FPG-type" evidence="16">
    <location>
        <begin position="240"/>
        <end position="274"/>
    </location>
</feature>
<evidence type="ECO:0000256" key="15">
    <source>
        <dbReference type="HAMAP-Rule" id="MF_00103"/>
    </source>
</evidence>
<evidence type="ECO:0000256" key="4">
    <source>
        <dbReference type="ARBA" id="ARBA00022723"/>
    </source>
</evidence>
<dbReference type="FunFam" id="1.10.8.50:FF:000003">
    <property type="entry name" value="Formamidopyrimidine-DNA glycosylase"/>
    <property type="match status" value="1"/>
</dbReference>
<feature type="active site" description="Proton donor; for delta-elimination activity" evidence="15">
    <location>
        <position position="264"/>
    </location>
</feature>
<dbReference type="OrthoDB" id="9800855at2"/>
<evidence type="ECO:0000256" key="11">
    <source>
        <dbReference type="ARBA" id="ARBA00023239"/>
    </source>
</evidence>
<dbReference type="Pfam" id="PF06827">
    <property type="entry name" value="zf-FPG_IleRS"/>
    <property type="match status" value="1"/>
</dbReference>
<keyword evidence="13 15" id="KW-0326">Glycosidase</keyword>
<keyword evidence="6 15" id="KW-0863">Zinc-finger</keyword>
<evidence type="ECO:0000256" key="13">
    <source>
        <dbReference type="ARBA" id="ARBA00023295"/>
    </source>
</evidence>
<dbReference type="InterPro" id="IPR015887">
    <property type="entry name" value="DNA_glyclase_Znf_dom_DNA_BS"/>
</dbReference>
<feature type="domain" description="Formamidopyrimidine-DNA glycosylase catalytic" evidence="17">
    <location>
        <begin position="2"/>
        <end position="115"/>
    </location>
</feature>
<dbReference type="NCBIfam" id="TIGR00577">
    <property type="entry name" value="fpg"/>
    <property type="match status" value="1"/>
</dbReference>
<organism evidence="18 19">
    <name type="scientific">Thermanaerosceptrum fracticalcis</name>
    <dbReference type="NCBI Taxonomy" id="1712410"/>
    <lineage>
        <taxon>Bacteria</taxon>
        <taxon>Bacillati</taxon>
        <taxon>Bacillota</taxon>
        <taxon>Clostridia</taxon>
        <taxon>Eubacteriales</taxon>
        <taxon>Peptococcaceae</taxon>
        <taxon>Thermanaerosceptrum</taxon>
    </lineage>
</organism>
<feature type="active site" description="Schiff-base intermediate with DNA" evidence="15">
    <location>
        <position position="2"/>
    </location>
</feature>
<evidence type="ECO:0000256" key="14">
    <source>
        <dbReference type="ARBA" id="ARBA00044632"/>
    </source>
</evidence>
<feature type="binding site" evidence="15">
    <location>
        <position position="155"/>
    </location>
    <ligand>
        <name>DNA</name>
        <dbReference type="ChEBI" id="CHEBI:16991"/>
    </ligand>
</feature>
<dbReference type="InterPro" id="IPR020629">
    <property type="entry name" value="FPG_Glyclase"/>
</dbReference>
<dbReference type="HAMAP" id="MF_00103">
    <property type="entry name" value="Fapy_DNA_glycosyl"/>
    <property type="match status" value="1"/>
</dbReference>
<dbReference type="EMBL" id="CP045798">
    <property type="protein sequence ID" value="QNB44868.1"/>
    <property type="molecule type" value="Genomic_DNA"/>
</dbReference>
<dbReference type="SUPFAM" id="SSF81624">
    <property type="entry name" value="N-terminal domain of MutM-like DNA repair proteins"/>
    <property type="match status" value="1"/>
</dbReference>
<dbReference type="GO" id="GO:0006284">
    <property type="term" value="P:base-excision repair"/>
    <property type="evidence" value="ECO:0007669"/>
    <property type="project" value="InterPro"/>
</dbReference>
<evidence type="ECO:0000259" key="17">
    <source>
        <dbReference type="PROSITE" id="PS51068"/>
    </source>
</evidence>
<evidence type="ECO:0000256" key="1">
    <source>
        <dbReference type="ARBA" id="ARBA00001668"/>
    </source>
</evidence>
<dbReference type="InterPro" id="IPR010979">
    <property type="entry name" value="Ribosomal_uS13-like_H2TH"/>
</dbReference>
<dbReference type="Pfam" id="PF01149">
    <property type="entry name" value="Fapy_DNA_glyco"/>
    <property type="match status" value="1"/>
</dbReference>
<dbReference type="GO" id="GO:0003684">
    <property type="term" value="F:damaged DNA binding"/>
    <property type="evidence" value="ECO:0007669"/>
    <property type="project" value="InterPro"/>
</dbReference>
<dbReference type="GO" id="GO:0140078">
    <property type="term" value="F:class I DNA-(apurinic or apyrimidinic site) endonuclease activity"/>
    <property type="evidence" value="ECO:0007669"/>
    <property type="project" value="UniProtKB-EC"/>
</dbReference>
<accession>A0A7G6DYG4</accession>
<dbReference type="PROSITE" id="PS01242">
    <property type="entry name" value="ZF_FPG_1"/>
    <property type="match status" value="1"/>
</dbReference>
<dbReference type="InterPro" id="IPR035937">
    <property type="entry name" value="FPG_N"/>
</dbReference>
<protein>
    <recommendedName>
        <fullName evidence="15">Formamidopyrimidine-DNA glycosylase</fullName>
        <shortName evidence="15">Fapy-DNA glycosylase</shortName>
        <ecNumber evidence="15">3.2.2.23</ecNumber>
    </recommendedName>
    <alternativeName>
        <fullName evidence="15">DNA-(apurinic or apyrimidinic site) lyase MutM</fullName>
        <shortName evidence="15">AP lyase MutM</shortName>
        <ecNumber evidence="15">4.2.99.18</ecNumber>
    </alternativeName>
</protein>
<evidence type="ECO:0000259" key="16">
    <source>
        <dbReference type="PROSITE" id="PS51066"/>
    </source>
</evidence>
<dbReference type="SUPFAM" id="SSF46946">
    <property type="entry name" value="S13-like H2TH domain"/>
    <property type="match status" value="1"/>
</dbReference>
<comment type="cofactor">
    <cofactor evidence="15">
        <name>Zn(2+)</name>
        <dbReference type="ChEBI" id="CHEBI:29105"/>
    </cofactor>
    <text evidence="15">Binds 1 zinc ion per subunit.</text>
</comment>
<dbReference type="Pfam" id="PF06831">
    <property type="entry name" value="H2TH"/>
    <property type="match status" value="1"/>
</dbReference>
<dbReference type="PANTHER" id="PTHR22993">
    <property type="entry name" value="FORMAMIDOPYRIMIDINE-DNA GLYCOSYLASE"/>
    <property type="match status" value="1"/>
</dbReference>
<dbReference type="AlphaFoldDB" id="A0A7G6DYG4"/>
<keyword evidence="4 15" id="KW-0479">Metal-binding</keyword>